<keyword evidence="3" id="KW-1185">Reference proteome</keyword>
<organism evidence="2 3">
    <name type="scientific">Mucilaginibacter gilvus</name>
    <dbReference type="NCBI Taxonomy" id="2305909"/>
    <lineage>
        <taxon>Bacteria</taxon>
        <taxon>Pseudomonadati</taxon>
        <taxon>Bacteroidota</taxon>
        <taxon>Sphingobacteriia</taxon>
        <taxon>Sphingobacteriales</taxon>
        <taxon>Sphingobacteriaceae</taxon>
        <taxon>Mucilaginibacter</taxon>
    </lineage>
</organism>
<dbReference type="RefSeq" id="WP_128536207.1">
    <property type="nucleotide sequence ID" value="NZ_SBIW01000028.1"/>
</dbReference>
<feature type="chain" id="PRO_5018589938" description="Rhamnogalacturonan lyase domain-containing protein" evidence="1">
    <location>
        <begin position="20"/>
        <end position="176"/>
    </location>
</feature>
<evidence type="ECO:0000313" key="2">
    <source>
        <dbReference type="EMBL" id="RWY47223.1"/>
    </source>
</evidence>
<proteinExistence type="predicted"/>
<keyword evidence="1" id="KW-0732">Signal</keyword>
<sequence length="176" mass="19832">MYKALMFLCISFVFGAAPAKIYKLEFDTAYNQFYVGDMDYSGNTGAADFWSEASFADRLATGNDVLGVSTGSYGHIKVQVHVLEKPNADLNFKPYDHVVEGNLKIRSGFMQITNCPDGKVELKVKLVPGDYRVRVYSIDLAKADPDLFEVKDGYKIEIWPDVLKQRVVLKRYKGSH</sequence>
<name>A0A3S3VFK4_9SPHI</name>
<dbReference type="InterPro" id="IPR038691">
    <property type="entry name" value="ComJ_sf"/>
</dbReference>
<dbReference type="AlphaFoldDB" id="A0A3S3VFK4"/>
<dbReference type="Gene3D" id="2.60.34.30">
    <property type="entry name" value="Competence, DNA-entry nuclease inhibitor, ComJ"/>
    <property type="match status" value="1"/>
</dbReference>
<reference evidence="2 3" key="1">
    <citation type="submission" date="2019-01" db="EMBL/GenBank/DDBJ databases">
        <title>Mucilaginibacter antarcticum sp. nov., isolated from antarctic soil.</title>
        <authorList>
            <person name="Yan Y.-Q."/>
            <person name="Du Z.-J."/>
        </authorList>
    </citation>
    <scope>NUCLEOTIDE SEQUENCE [LARGE SCALE GENOMIC DNA]</scope>
    <source>
        <strain evidence="2 3">F01003</strain>
    </source>
</reference>
<feature type="signal peptide" evidence="1">
    <location>
        <begin position="1"/>
        <end position="19"/>
    </location>
</feature>
<gene>
    <name evidence="2" type="ORF">EPL05_22320</name>
</gene>
<evidence type="ECO:0000256" key="1">
    <source>
        <dbReference type="SAM" id="SignalP"/>
    </source>
</evidence>
<accession>A0A3S3VFK4</accession>
<dbReference type="Proteomes" id="UP000286701">
    <property type="component" value="Unassembled WGS sequence"/>
</dbReference>
<protein>
    <recommendedName>
        <fullName evidence="4">Rhamnogalacturonan lyase domain-containing protein</fullName>
    </recommendedName>
</protein>
<comment type="caution">
    <text evidence="2">The sequence shown here is derived from an EMBL/GenBank/DDBJ whole genome shotgun (WGS) entry which is preliminary data.</text>
</comment>
<evidence type="ECO:0008006" key="4">
    <source>
        <dbReference type="Google" id="ProtNLM"/>
    </source>
</evidence>
<dbReference type="OrthoDB" id="280156at2"/>
<dbReference type="EMBL" id="SBIW01000028">
    <property type="protein sequence ID" value="RWY47223.1"/>
    <property type="molecule type" value="Genomic_DNA"/>
</dbReference>
<evidence type="ECO:0000313" key="3">
    <source>
        <dbReference type="Proteomes" id="UP000286701"/>
    </source>
</evidence>